<evidence type="ECO:0000313" key="6">
    <source>
        <dbReference type="Proteomes" id="UP000536685"/>
    </source>
</evidence>
<dbReference type="Proteomes" id="UP000536685">
    <property type="component" value="Unassembled WGS sequence"/>
</dbReference>
<dbReference type="PANTHER" id="PTHR30055">
    <property type="entry name" value="HTH-TYPE TRANSCRIPTIONAL REGULATOR RUTR"/>
    <property type="match status" value="1"/>
</dbReference>
<dbReference type="InterPro" id="IPR036271">
    <property type="entry name" value="Tet_transcr_reg_TetR-rel_C_sf"/>
</dbReference>
<name>A0A841AMJ8_9MICO</name>
<dbReference type="InterPro" id="IPR009057">
    <property type="entry name" value="Homeodomain-like_sf"/>
</dbReference>
<dbReference type="SUPFAM" id="SSF46689">
    <property type="entry name" value="Homeodomain-like"/>
    <property type="match status" value="1"/>
</dbReference>
<dbReference type="GO" id="GO:0003700">
    <property type="term" value="F:DNA-binding transcription factor activity"/>
    <property type="evidence" value="ECO:0007669"/>
    <property type="project" value="TreeGrafter"/>
</dbReference>
<dbReference type="SUPFAM" id="SSF48498">
    <property type="entry name" value="Tetracyclin repressor-like, C-terminal domain"/>
    <property type="match status" value="1"/>
</dbReference>
<evidence type="ECO:0000256" key="1">
    <source>
        <dbReference type="ARBA" id="ARBA00023125"/>
    </source>
</evidence>
<proteinExistence type="predicted"/>
<gene>
    <name evidence="5" type="ORF">HD599_000972</name>
</gene>
<dbReference type="InterPro" id="IPR001647">
    <property type="entry name" value="HTH_TetR"/>
</dbReference>
<evidence type="ECO:0000259" key="4">
    <source>
        <dbReference type="PROSITE" id="PS50977"/>
    </source>
</evidence>
<reference evidence="5 6" key="1">
    <citation type="submission" date="2020-08" db="EMBL/GenBank/DDBJ databases">
        <title>Sequencing the genomes of 1000 actinobacteria strains.</title>
        <authorList>
            <person name="Klenk H.-P."/>
        </authorList>
    </citation>
    <scope>NUCLEOTIDE SEQUENCE [LARGE SCALE GENOMIC DNA]</scope>
    <source>
        <strain evidence="5 6">DSM 105784</strain>
    </source>
</reference>
<feature type="domain" description="HTH tetR-type" evidence="4">
    <location>
        <begin position="23"/>
        <end position="83"/>
    </location>
</feature>
<evidence type="ECO:0000256" key="3">
    <source>
        <dbReference type="SAM" id="MobiDB-lite"/>
    </source>
</evidence>
<feature type="DNA-binding region" description="H-T-H motif" evidence="2">
    <location>
        <begin position="46"/>
        <end position="65"/>
    </location>
</feature>
<dbReference type="InterPro" id="IPR050109">
    <property type="entry name" value="HTH-type_TetR-like_transc_reg"/>
</dbReference>
<accession>A0A841AMJ8</accession>
<keyword evidence="6" id="KW-1185">Reference proteome</keyword>
<dbReference type="PANTHER" id="PTHR30055:SF148">
    <property type="entry name" value="TETR-FAMILY TRANSCRIPTIONAL REGULATOR"/>
    <property type="match status" value="1"/>
</dbReference>
<dbReference type="AlphaFoldDB" id="A0A841AMJ8"/>
<evidence type="ECO:0000313" key="5">
    <source>
        <dbReference type="EMBL" id="MBB5842649.1"/>
    </source>
</evidence>
<keyword evidence="1 2" id="KW-0238">DNA-binding</keyword>
<feature type="region of interest" description="Disordered" evidence="3">
    <location>
        <begin position="1"/>
        <end position="21"/>
    </location>
</feature>
<sequence>MTVDSPASLRQRPAGNVGRTRDLGRDTRILDAALDLISEQGPGAISMEAIAARAGVGKSTVYRRWGNLPDLLADAVDTITFASVPTATGNVRDDLLEGIIAASGCMDPRRQRIISALLSAGIDQTELVRALRNRFIDATAAAMRVAVPERADPEWPIGSIELAAVIGLLTGLPHITGHPIDRADFERIVDEALLPLLARHSR</sequence>
<evidence type="ECO:0000256" key="2">
    <source>
        <dbReference type="PROSITE-ProRule" id="PRU00335"/>
    </source>
</evidence>
<dbReference type="EMBL" id="JACHMJ010000001">
    <property type="protein sequence ID" value="MBB5842649.1"/>
    <property type="molecule type" value="Genomic_DNA"/>
</dbReference>
<dbReference type="GO" id="GO:0000976">
    <property type="term" value="F:transcription cis-regulatory region binding"/>
    <property type="evidence" value="ECO:0007669"/>
    <property type="project" value="TreeGrafter"/>
</dbReference>
<organism evidence="5 6">
    <name type="scientific">Conyzicola lurida</name>
    <dbReference type="NCBI Taxonomy" id="1172621"/>
    <lineage>
        <taxon>Bacteria</taxon>
        <taxon>Bacillati</taxon>
        <taxon>Actinomycetota</taxon>
        <taxon>Actinomycetes</taxon>
        <taxon>Micrococcales</taxon>
        <taxon>Microbacteriaceae</taxon>
        <taxon>Conyzicola</taxon>
    </lineage>
</organism>
<dbReference type="PRINTS" id="PR00455">
    <property type="entry name" value="HTHTETR"/>
</dbReference>
<dbReference type="PROSITE" id="PS50977">
    <property type="entry name" value="HTH_TETR_2"/>
    <property type="match status" value="1"/>
</dbReference>
<protein>
    <submittedName>
        <fullName evidence="5">AcrR family transcriptional regulator</fullName>
    </submittedName>
</protein>
<dbReference type="RefSeq" id="WP_184234152.1">
    <property type="nucleotide sequence ID" value="NZ_JACHMJ010000001.1"/>
</dbReference>
<dbReference type="Pfam" id="PF00440">
    <property type="entry name" value="TetR_N"/>
    <property type="match status" value="1"/>
</dbReference>
<dbReference type="Gene3D" id="1.10.357.10">
    <property type="entry name" value="Tetracycline Repressor, domain 2"/>
    <property type="match status" value="1"/>
</dbReference>
<comment type="caution">
    <text evidence="5">The sequence shown here is derived from an EMBL/GenBank/DDBJ whole genome shotgun (WGS) entry which is preliminary data.</text>
</comment>